<dbReference type="Pfam" id="PF00533">
    <property type="entry name" value="BRCT"/>
    <property type="match status" value="1"/>
</dbReference>
<evidence type="ECO:0000256" key="8">
    <source>
        <dbReference type="ARBA" id="ARBA00023027"/>
    </source>
</evidence>
<protein>
    <recommendedName>
        <fullName evidence="11 12">DNA ligase</fullName>
        <ecNumber evidence="11 12">6.5.1.2</ecNumber>
    </recommendedName>
    <alternativeName>
        <fullName evidence="11">Polydeoxyribonucleotide synthase [NAD(+)]</fullName>
    </alternativeName>
</protein>
<evidence type="ECO:0000313" key="14">
    <source>
        <dbReference type="EMBL" id="MBF6056861.1"/>
    </source>
</evidence>
<evidence type="ECO:0000256" key="6">
    <source>
        <dbReference type="ARBA" id="ARBA00022833"/>
    </source>
</evidence>
<keyword evidence="2 11" id="KW-0436">Ligase</keyword>
<dbReference type="GO" id="GO:0003911">
    <property type="term" value="F:DNA ligase (NAD+) activity"/>
    <property type="evidence" value="ECO:0007669"/>
    <property type="project" value="UniProtKB-EC"/>
</dbReference>
<dbReference type="InterPro" id="IPR033136">
    <property type="entry name" value="DNA_ligase_CS"/>
</dbReference>
<dbReference type="SMART" id="SM00292">
    <property type="entry name" value="BRCT"/>
    <property type="match status" value="1"/>
</dbReference>
<dbReference type="InterPro" id="IPR001679">
    <property type="entry name" value="DNA_ligase"/>
</dbReference>
<reference evidence="14 15" key="2">
    <citation type="submission" date="2020-11" db="EMBL/GenBank/DDBJ databases">
        <title>Sulfur oxidizing isolate from Hospital Hole Sinkhole.</title>
        <authorList>
            <person name="Scott K.M."/>
        </authorList>
    </citation>
    <scope>NUCLEOTIDE SEQUENCE [LARGE SCALE GENOMIC DNA]</scope>
    <source>
        <strain evidence="14 15">HH1</strain>
    </source>
</reference>
<evidence type="ECO:0000313" key="15">
    <source>
        <dbReference type="Proteomes" id="UP001193680"/>
    </source>
</evidence>
<keyword evidence="15" id="KW-1185">Reference proteome</keyword>
<feature type="binding site" evidence="11">
    <location>
        <position position="139"/>
    </location>
    <ligand>
        <name>NAD(+)</name>
        <dbReference type="ChEBI" id="CHEBI:57540"/>
    </ligand>
</feature>
<proteinExistence type="inferred from homology"/>
<accession>A0ABS0BSL9</accession>
<feature type="binding site" evidence="11">
    <location>
        <position position="318"/>
    </location>
    <ligand>
        <name>NAD(+)</name>
        <dbReference type="ChEBI" id="CHEBI:57540"/>
    </ligand>
</feature>
<dbReference type="InterPro" id="IPR036420">
    <property type="entry name" value="BRCT_dom_sf"/>
</dbReference>
<keyword evidence="11" id="KW-0464">Manganese</keyword>
<dbReference type="InterPro" id="IPR041663">
    <property type="entry name" value="DisA/LigA_HHH"/>
</dbReference>
<dbReference type="InterPro" id="IPR013839">
    <property type="entry name" value="DNAligase_adenylation"/>
</dbReference>
<comment type="similarity">
    <text evidence="11">Belongs to the NAD-dependent DNA ligase family. LigA subfamily.</text>
</comment>
<dbReference type="Gene3D" id="1.10.287.610">
    <property type="entry name" value="Helix hairpin bin"/>
    <property type="match status" value="1"/>
</dbReference>
<evidence type="ECO:0000256" key="1">
    <source>
        <dbReference type="ARBA" id="ARBA00004067"/>
    </source>
</evidence>
<dbReference type="Pfam" id="PF01653">
    <property type="entry name" value="DNA_ligase_aden"/>
    <property type="match status" value="1"/>
</dbReference>
<dbReference type="EMBL" id="JACBGI020000001">
    <property type="protein sequence ID" value="MBF6056861.1"/>
    <property type="molecule type" value="Genomic_DNA"/>
</dbReference>
<comment type="catalytic activity">
    <reaction evidence="10 11 12">
        <text>NAD(+) + (deoxyribonucleotide)n-3'-hydroxyl + 5'-phospho-(deoxyribonucleotide)m = (deoxyribonucleotide)n+m + AMP + beta-nicotinamide D-nucleotide.</text>
        <dbReference type="EC" id="6.5.1.2"/>
    </reaction>
</comment>
<feature type="binding site" evidence="11">
    <location>
        <position position="415"/>
    </location>
    <ligand>
        <name>Zn(2+)</name>
        <dbReference type="ChEBI" id="CHEBI:29105"/>
    </ligand>
</feature>
<comment type="function">
    <text evidence="1 11">DNA ligase that catalyzes the formation of phosphodiester linkages between 5'-phosphoryl and 3'-hydroxyl groups in double-stranded DNA using NAD as a coenzyme and as the energy source for the reaction. It is essential for DNA replication and repair of damaged DNA.</text>
</comment>
<keyword evidence="6 11" id="KW-0862">Zinc</keyword>
<keyword evidence="8 11" id="KW-0520">NAD</keyword>
<dbReference type="PROSITE" id="PS50172">
    <property type="entry name" value="BRCT"/>
    <property type="match status" value="1"/>
</dbReference>
<dbReference type="SMART" id="SM00532">
    <property type="entry name" value="LIGANc"/>
    <property type="match status" value="1"/>
</dbReference>
<feature type="domain" description="BRCT" evidence="13">
    <location>
        <begin position="596"/>
        <end position="672"/>
    </location>
</feature>
<dbReference type="Pfam" id="PF03120">
    <property type="entry name" value="OB_DNA_ligase"/>
    <property type="match status" value="1"/>
</dbReference>
<dbReference type="Gene3D" id="1.10.150.20">
    <property type="entry name" value="5' to 3' exonuclease, C-terminal subdomain"/>
    <property type="match status" value="2"/>
</dbReference>
<dbReference type="NCBIfam" id="TIGR00575">
    <property type="entry name" value="dnlj"/>
    <property type="match status" value="1"/>
</dbReference>
<feature type="binding site" evidence="11">
    <location>
        <position position="116"/>
    </location>
    <ligand>
        <name>NAD(+)</name>
        <dbReference type="ChEBI" id="CHEBI:57540"/>
    </ligand>
</feature>
<dbReference type="Gene3D" id="3.40.50.10190">
    <property type="entry name" value="BRCT domain"/>
    <property type="match status" value="1"/>
</dbReference>
<dbReference type="CDD" id="cd00114">
    <property type="entry name" value="LIGANc"/>
    <property type="match status" value="1"/>
</dbReference>
<keyword evidence="4 11" id="KW-0479">Metal-binding</keyword>
<evidence type="ECO:0000259" key="13">
    <source>
        <dbReference type="PROSITE" id="PS50172"/>
    </source>
</evidence>
<dbReference type="SUPFAM" id="SSF47781">
    <property type="entry name" value="RuvA domain 2-like"/>
    <property type="match status" value="1"/>
</dbReference>
<dbReference type="SMART" id="SM00278">
    <property type="entry name" value="HhH1"/>
    <property type="match status" value="4"/>
</dbReference>
<keyword evidence="9 11" id="KW-0234">DNA repair</keyword>
<dbReference type="InterPro" id="IPR004150">
    <property type="entry name" value="NAD_DNA_ligase_OB"/>
</dbReference>
<dbReference type="NCBIfam" id="NF005932">
    <property type="entry name" value="PRK07956.1"/>
    <property type="match status" value="1"/>
</dbReference>
<evidence type="ECO:0000256" key="10">
    <source>
        <dbReference type="ARBA" id="ARBA00034005"/>
    </source>
</evidence>
<dbReference type="Gene3D" id="2.40.50.140">
    <property type="entry name" value="Nucleic acid-binding proteins"/>
    <property type="match status" value="1"/>
</dbReference>
<dbReference type="Pfam" id="PF12826">
    <property type="entry name" value="HHH_2"/>
    <property type="match status" value="1"/>
</dbReference>
<dbReference type="Gene3D" id="6.20.10.30">
    <property type="match status" value="1"/>
</dbReference>
<evidence type="ECO:0000256" key="3">
    <source>
        <dbReference type="ARBA" id="ARBA00022705"/>
    </source>
</evidence>
<dbReference type="PROSITE" id="PS01055">
    <property type="entry name" value="DNA_LIGASE_N1"/>
    <property type="match status" value="1"/>
</dbReference>
<feature type="binding site" evidence="11">
    <location>
        <position position="294"/>
    </location>
    <ligand>
        <name>NAD(+)</name>
        <dbReference type="ChEBI" id="CHEBI:57540"/>
    </ligand>
</feature>
<feature type="binding site" evidence="11">
    <location>
        <begin position="84"/>
        <end position="85"/>
    </location>
    <ligand>
        <name>NAD(+)</name>
        <dbReference type="ChEBI" id="CHEBI:57540"/>
    </ligand>
</feature>
<evidence type="ECO:0000256" key="9">
    <source>
        <dbReference type="ARBA" id="ARBA00023204"/>
    </source>
</evidence>
<dbReference type="SUPFAM" id="SSF52113">
    <property type="entry name" value="BRCT domain"/>
    <property type="match status" value="1"/>
</dbReference>
<dbReference type="InterPro" id="IPR013840">
    <property type="entry name" value="DNAligase_N"/>
</dbReference>
<name>A0ABS0BSL9_9GAMM</name>
<comment type="caution">
    <text evidence="14">The sequence shown here is derived from an EMBL/GenBank/DDBJ whole genome shotgun (WGS) entry which is preliminary data.</text>
</comment>
<evidence type="ECO:0000256" key="2">
    <source>
        <dbReference type="ARBA" id="ARBA00022598"/>
    </source>
</evidence>
<dbReference type="PROSITE" id="PS01056">
    <property type="entry name" value="DNA_LIGASE_N2"/>
    <property type="match status" value="1"/>
</dbReference>
<dbReference type="PANTHER" id="PTHR23389">
    <property type="entry name" value="CHROMOSOME TRANSMISSION FIDELITY FACTOR 18"/>
    <property type="match status" value="1"/>
</dbReference>
<reference evidence="14 15" key="1">
    <citation type="submission" date="2020-06" db="EMBL/GenBank/DDBJ databases">
        <authorList>
            <person name="Scott K."/>
        </authorList>
    </citation>
    <scope>NUCLEOTIDE SEQUENCE [LARGE SCALE GENOMIC DNA]</scope>
    <source>
        <strain evidence="14 15">HH1</strain>
    </source>
</reference>
<dbReference type="SUPFAM" id="SSF50249">
    <property type="entry name" value="Nucleic acid-binding proteins"/>
    <property type="match status" value="1"/>
</dbReference>
<feature type="active site" description="N6-AMP-lysine intermediate" evidence="11">
    <location>
        <position position="118"/>
    </location>
</feature>
<evidence type="ECO:0000256" key="11">
    <source>
        <dbReference type="HAMAP-Rule" id="MF_01588"/>
    </source>
</evidence>
<dbReference type="Pfam" id="PF03119">
    <property type="entry name" value="DNA_ligase_ZBD"/>
    <property type="match status" value="1"/>
</dbReference>
<dbReference type="InterPro" id="IPR010994">
    <property type="entry name" value="RuvA_2-like"/>
</dbReference>
<dbReference type="InterPro" id="IPR004149">
    <property type="entry name" value="Znf_DNAligase_C4"/>
</dbReference>
<feature type="binding site" evidence="11">
    <location>
        <begin position="35"/>
        <end position="39"/>
    </location>
    <ligand>
        <name>NAD(+)</name>
        <dbReference type="ChEBI" id="CHEBI:57540"/>
    </ligand>
</feature>
<feature type="binding site" evidence="11">
    <location>
        <position position="436"/>
    </location>
    <ligand>
        <name>Zn(2+)</name>
        <dbReference type="ChEBI" id="CHEBI:29105"/>
    </ligand>
</feature>
<evidence type="ECO:0000256" key="7">
    <source>
        <dbReference type="ARBA" id="ARBA00022842"/>
    </source>
</evidence>
<keyword evidence="7 11" id="KW-0460">Magnesium</keyword>
<evidence type="ECO:0000256" key="4">
    <source>
        <dbReference type="ARBA" id="ARBA00022723"/>
    </source>
</evidence>
<dbReference type="HAMAP" id="MF_01588">
    <property type="entry name" value="DNA_ligase_A"/>
    <property type="match status" value="1"/>
</dbReference>
<dbReference type="InterPro" id="IPR001357">
    <property type="entry name" value="BRCT_dom"/>
</dbReference>
<dbReference type="Pfam" id="PF14520">
    <property type="entry name" value="HHH_5"/>
    <property type="match status" value="1"/>
</dbReference>
<comment type="caution">
    <text evidence="11">Lacks conserved residue(s) required for the propagation of feature annotation.</text>
</comment>
<sequence length="678" mass="75829">MTEELNLKQELEQLKQELAEHNYAYYVLDNPTVSDAQYDQLYRRLLEIEQLHPQWITDDSPSQRVGDQPLSHFESVRHAIPMYSLENAFSQQDLEDFQRRILDRLGTSEQVEYIAEPKMDGLAINIRYENGLLVQAATRGDGSVGEDVTHNIRTIASIPLKLLGHSWPQVLEIRGEVFMPKNAFDELNRRQTEKGDKVFANPRNAAAGTLRQLDPSVTASRKLSFYLYGWGEIVHDEPLAETYDGMLKHFLEWGLPTNPDSRCVLGVEGMQDYYNMLFEKRASMPYEIDGIVYKVNRLDDHQRLGFTAKAPRWAIARKFPAEEVWTRLLGIDVQVGRTGALTPVARLEPVAVGGVIVSNATLHNQDEIDRKDVRIGDTVIVRRAGDVIPEVVGPVLAQRPEHTEKFHMPKYCPECDSDVIKEDDKAVYRCTGGLFCPAQRKRALQHYVSRKAMDIQGLGDKLIDQLCDLGWVKHPDQIYLLQADKLAELPRMGEKSAAKLIESIEASKATTLARFIFSLGIPEVGEVTAKNLAQYFIRLGPLMSAQHEDLIKVDDVGDVVASHIIHFFRQPHNNEVIGALLASGIHWPDPNTQPKVEGSAFLGKTVVITGALQYGSRDEAKAKLEALGAKVSGSVSAKTDYLVAGEKAGSKLTKAQSLGVEVLDETQFLKMLGELENG</sequence>
<dbReference type="EC" id="6.5.1.2" evidence="11 12"/>
<keyword evidence="3 11" id="KW-0235">DNA replication</keyword>
<comment type="cofactor">
    <cofactor evidence="11">
        <name>Mg(2+)</name>
        <dbReference type="ChEBI" id="CHEBI:18420"/>
    </cofactor>
    <cofactor evidence="11">
        <name>Mn(2+)</name>
        <dbReference type="ChEBI" id="CHEBI:29035"/>
    </cofactor>
</comment>
<dbReference type="InterPro" id="IPR018239">
    <property type="entry name" value="DNA_ligase_AS"/>
</dbReference>
<feature type="binding site" evidence="11">
    <location>
        <position position="176"/>
    </location>
    <ligand>
        <name>NAD(+)</name>
        <dbReference type="ChEBI" id="CHEBI:57540"/>
    </ligand>
</feature>
<evidence type="ECO:0000256" key="5">
    <source>
        <dbReference type="ARBA" id="ARBA00022763"/>
    </source>
</evidence>
<keyword evidence="5 11" id="KW-0227">DNA damage</keyword>
<dbReference type="CDD" id="cd17748">
    <property type="entry name" value="BRCT_DNA_ligase_like"/>
    <property type="match status" value="1"/>
</dbReference>
<gene>
    <name evidence="11 14" type="primary">ligA</name>
    <name evidence="14" type="ORF">H8792_000720</name>
</gene>
<dbReference type="SUPFAM" id="SSF56091">
    <property type="entry name" value="DNA ligase/mRNA capping enzyme, catalytic domain"/>
    <property type="match status" value="1"/>
</dbReference>
<dbReference type="InterPro" id="IPR012340">
    <property type="entry name" value="NA-bd_OB-fold"/>
</dbReference>
<dbReference type="RefSeq" id="WP_194947221.1">
    <property type="nucleotide sequence ID" value="NZ_JACBGI020000001.1"/>
</dbReference>
<dbReference type="Proteomes" id="UP001193680">
    <property type="component" value="Unassembled WGS sequence"/>
</dbReference>
<dbReference type="PANTHER" id="PTHR23389:SF9">
    <property type="entry name" value="DNA LIGASE"/>
    <property type="match status" value="1"/>
</dbReference>
<organism evidence="14 15">
    <name type="scientific">Thiomicrorhabdus heinhorstiae</name>
    <dbReference type="NCBI Taxonomy" id="2748010"/>
    <lineage>
        <taxon>Bacteria</taxon>
        <taxon>Pseudomonadati</taxon>
        <taxon>Pseudomonadota</taxon>
        <taxon>Gammaproteobacteria</taxon>
        <taxon>Thiotrichales</taxon>
        <taxon>Piscirickettsiaceae</taxon>
        <taxon>Thiomicrorhabdus</taxon>
    </lineage>
</organism>
<evidence type="ECO:0000256" key="12">
    <source>
        <dbReference type="RuleBase" id="RU000618"/>
    </source>
</evidence>
<dbReference type="Gene3D" id="3.30.470.30">
    <property type="entry name" value="DNA ligase/mRNA capping enzyme"/>
    <property type="match status" value="1"/>
</dbReference>
<dbReference type="InterPro" id="IPR003583">
    <property type="entry name" value="Hlx-hairpin-Hlx_DNA-bd_motif"/>
</dbReference>
<dbReference type="PIRSF" id="PIRSF001604">
    <property type="entry name" value="LigA"/>
    <property type="match status" value="1"/>
</dbReference>
<feature type="binding site" evidence="11">
    <location>
        <position position="412"/>
    </location>
    <ligand>
        <name>Zn(2+)</name>
        <dbReference type="ChEBI" id="CHEBI:29105"/>
    </ligand>
</feature>